<dbReference type="InterPro" id="IPR044742">
    <property type="entry name" value="DEAD/DEAH_RhlB"/>
</dbReference>
<keyword evidence="4 9" id="KW-0347">Helicase</keyword>
<dbReference type="Pfam" id="PF00270">
    <property type="entry name" value="DEAD"/>
    <property type="match status" value="1"/>
</dbReference>
<evidence type="ECO:0000256" key="2">
    <source>
        <dbReference type="ARBA" id="ARBA00022741"/>
    </source>
</evidence>
<dbReference type="Gene3D" id="3.40.50.300">
    <property type="entry name" value="P-loop containing nucleotide triphosphate hydrolases"/>
    <property type="match status" value="2"/>
</dbReference>
<keyword evidence="2 9" id="KW-0547">Nucleotide-binding</keyword>
<evidence type="ECO:0000256" key="8">
    <source>
        <dbReference type="PROSITE-ProRule" id="PRU00552"/>
    </source>
</evidence>
<sequence>MIRNLFKRIAEFVTGSSKDDESAAIPFAELSRKKAEEQARKERAERRRRPKDKKSPDATTGESKPQRGDARQRGKGKPSKQPPARRQSGDQKPQRDKAPVRNGRPARDQQKDQRPAREAAPQKEAPQKTPAPKQPRTPAWSLSDFQVPEKEGEVRFHDLDLPIKLMQGIAELGFQYATPIQAGALPETLKGKDAIGKAQTGTGKSAAFLITIINHLAKKPMRGGPERGFPRALILAPTRELALQIEKDALALCKFTPYKIVSLFGGTGYEKQKKGVAGSVDIIVATPGRLIDFKNQKLVDLSRVEILVIDEADRMLDMGFIPDIRKIVYATPHKDQRQTLFFSATYTSDVMRLADQWTREPFNVEIEPDTIESASIDQKIFLVTTDEKFPLLYNLITTKKLTKVLVFTNRRDQARRLCEKLTRYKVSADLLSGEVAQNKRIRALEDFRSGKVQILVATDVAARGLHIDEISHVINYNLPQDAEHYVHRIGRTGRAGATGTSVSFACEDDSYYIPAIEELLGHKLECEYPDNELLQEVTVPGRSQRQPKPQRSQKSSSPWHDEQPSEGEGEPRPMDVEPPVGEVPVESEEESTGTEETPEAPPSRDRSTRRQRPPRNSRKSSPKEAPMPVSPWYEDDPFENSFQEAPAVEKAPEDDAPVETDESGPDNNETAKKAPSRGRQPRRQRSPRNTRKTPPKEAPMPLSPWQEEQPVEETSESVPPPVESESTELKGGASQEKPASEGKSDAAPSRERQAKGPRPVRNTRRPNAPKYRKRPSNRYSKSTRSDK</sequence>
<keyword evidence="3 9" id="KW-0378">Hydrolase</keyword>
<feature type="compositionally biased region" description="Basic and acidic residues" evidence="10">
    <location>
        <begin position="30"/>
        <end position="45"/>
    </location>
</feature>
<feature type="domain" description="DEAD-box RNA helicase Q" evidence="13">
    <location>
        <begin position="154"/>
        <end position="182"/>
    </location>
</feature>
<comment type="similarity">
    <text evidence="7 9">Belongs to the DEAD box helicase family.</text>
</comment>
<dbReference type="InterPro" id="IPR001650">
    <property type="entry name" value="Helicase_C-like"/>
</dbReference>
<gene>
    <name evidence="14" type="ORF">DSLASN_37700</name>
</gene>
<feature type="region of interest" description="Disordered" evidence="10">
    <location>
        <begin position="12"/>
        <end position="140"/>
    </location>
</feature>
<evidence type="ECO:0000256" key="5">
    <source>
        <dbReference type="ARBA" id="ARBA00022840"/>
    </source>
</evidence>
<evidence type="ECO:0000256" key="4">
    <source>
        <dbReference type="ARBA" id="ARBA00022806"/>
    </source>
</evidence>
<accession>A0ABM7PL52</accession>
<feature type="compositionally biased region" description="Basic residues" evidence="10">
    <location>
        <begin position="609"/>
        <end position="620"/>
    </location>
</feature>
<feature type="compositionally biased region" description="Basic and acidic residues" evidence="10">
    <location>
        <begin position="87"/>
        <end position="121"/>
    </location>
</feature>
<feature type="compositionally biased region" description="Basic and acidic residues" evidence="10">
    <location>
        <begin position="559"/>
        <end position="575"/>
    </location>
</feature>
<dbReference type="EMBL" id="AP024488">
    <property type="protein sequence ID" value="BCS98138.1"/>
    <property type="molecule type" value="Genomic_DNA"/>
</dbReference>
<dbReference type="InterPro" id="IPR014001">
    <property type="entry name" value="Helicase_ATP-bd"/>
</dbReference>
<dbReference type="InterPro" id="IPR023554">
    <property type="entry name" value="RNA_helicase_ATP-dep_RhlB"/>
</dbReference>
<dbReference type="InterPro" id="IPR027417">
    <property type="entry name" value="P-loop_NTPase"/>
</dbReference>
<evidence type="ECO:0008006" key="16">
    <source>
        <dbReference type="Google" id="ProtNLM"/>
    </source>
</evidence>
<feature type="compositionally biased region" description="Basic residues" evidence="10">
    <location>
        <begin position="674"/>
        <end position="693"/>
    </location>
</feature>
<keyword evidence="15" id="KW-1185">Reference proteome</keyword>
<name>A0ABM7PL52_9BACT</name>
<feature type="compositionally biased region" description="Basic and acidic residues" evidence="10">
    <location>
        <begin position="738"/>
        <end position="754"/>
    </location>
</feature>
<evidence type="ECO:0000259" key="13">
    <source>
        <dbReference type="PROSITE" id="PS51195"/>
    </source>
</evidence>
<dbReference type="Pfam" id="PF00271">
    <property type="entry name" value="Helicase_C"/>
    <property type="match status" value="1"/>
</dbReference>
<dbReference type="HAMAP" id="MF_00661">
    <property type="entry name" value="DEAD_helicase_RhlB"/>
    <property type="match status" value="1"/>
</dbReference>
<feature type="domain" description="Helicase C-terminal" evidence="12">
    <location>
        <begin position="375"/>
        <end position="538"/>
    </location>
</feature>
<evidence type="ECO:0000256" key="7">
    <source>
        <dbReference type="ARBA" id="ARBA00038437"/>
    </source>
</evidence>
<keyword evidence="6" id="KW-0694">RNA-binding</keyword>
<evidence type="ECO:0000313" key="14">
    <source>
        <dbReference type="EMBL" id="BCS98138.1"/>
    </source>
</evidence>
<dbReference type="PANTHER" id="PTHR47959:SF10">
    <property type="entry name" value="ATP-DEPENDENT RNA HELICASE RHLB"/>
    <property type="match status" value="1"/>
</dbReference>
<feature type="short sequence motif" description="Q motif" evidence="8">
    <location>
        <begin position="154"/>
        <end position="182"/>
    </location>
</feature>
<feature type="compositionally biased region" description="Low complexity" evidence="10">
    <location>
        <begin position="542"/>
        <end position="558"/>
    </location>
</feature>
<feature type="domain" description="Helicase ATP-binding" evidence="11">
    <location>
        <begin position="185"/>
        <end position="364"/>
    </location>
</feature>
<keyword evidence="1" id="KW-0963">Cytoplasm</keyword>
<dbReference type="SMART" id="SM00490">
    <property type="entry name" value="HELICc"/>
    <property type="match status" value="1"/>
</dbReference>
<dbReference type="PROSITE" id="PS51195">
    <property type="entry name" value="Q_MOTIF"/>
    <property type="match status" value="1"/>
</dbReference>
<evidence type="ECO:0000256" key="1">
    <source>
        <dbReference type="ARBA" id="ARBA00022490"/>
    </source>
</evidence>
<feature type="compositionally biased region" description="Acidic residues" evidence="10">
    <location>
        <begin position="585"/>
        <end position="598"/>
    </location>
</feature>
<dbReference type="CDD" id="cd00268">
    <property type="entry name" value="DEADc"/>
    <property type="match status" value="1"/>
</dbReference>
<dbReference type="Proteomes" id="UP001320148">
    <property type="component" value="Chromosome"/>
</dbReference>
<feature type="compositionally biased region" description="Acidic residues" evidence="10">
    <location>
        <begin position="652"/>
        <end position="664"/>
    </location>
</feature>
<evidence type="ECO:0000259" key="12">
    <source>
        <dbReference type="PROSITE" id="PS51194"/>
    </source>
</evidence>
<dbReference type="CDD" id="cd18787">
    <property type="entry name" value="SF2_C_DEAD"/>
    <property type="match status" value="1"/>
</dbReference>
<feature type="compositionally biased region" description="Polar residues" evidence="10">
    <location>
        <begin position="777"/>
        <end position="787"/>
    </location>
</feature>
<evidence type="ECO:0000256" key="9">
    <source>
        <dbReference type="RuleBase" id="RU000492"/>
    </source>
</evidence>
<dbReference type="SMART" id="SM00487">
    <property type="entry name" value="DEXDc"/>
    <property type="match status" value="1"/>
</dbReference>
<dbReference type="InterPro" id="IPR050079">
    <property type="entry name" value="DEAD_box_RNA_helicase"/>
</dbReference>
<dbReference type="RefSeq" id="WP_236889547.1">
    <property type="nucleotide sequence ID" value="NZ_AP024488.1"/>
</dbReference>
<dbReference type="PROSITE" id="PS51194">
    <property type="entry name" value="HELICASE_CTER"/>
    <property type="match status" value="1"/>
</dbReference>
<proteinExistence type="inferred from homology"/>
<feature type="region of interest" description="Disordered" evidence="10">
    <location>
        <begin position="539"/>
        <end position="787"/>
    </location>
</feature>
<evidence type="ECO:0000259" key="11">
    <source>
        <dbReference type="PROSITE" id="PS51192"/>
    </source>
</evidence>
<dbReference type="InterPro" id="IPR011545">
    <property type="entry name" value="DEAD/DEAH_box_helicase_dom"/>
</dbReference>
<evidence type="ECO:0000256" key="3">
    <source>
        <dbReference type="ARBA" id="ARBA00022801"/>
    </source>
</evidence>
<dbReference type="PROSITE" id="PS00039">
    <property type="entry name" value="DEAD_ATP_HELICASE"/>
    <property type="match status" value="1"/>
</dbReference>
<protein>
    <recommendedName>
        <fullName evidence="16">RNA helicase</fullName>
    </recommendedName>
</protein>
<dbReference type="InterPro" id="IPR014014">
    <property type="entry name" value="RNA_helicase_DEAD_Q_motif"/>
</dbReference>
<dbReference type="PROSITE" id="PS51192">
    <property type="entry name" value="HELICASE_ATP_BIND_1"/>
    <property type="match status" value="1"/>
</dbReference>
<dbReference type="InterPro" id="IPR000629">
    <property type="entry name" value="RNA-helicase_DEAD-box_CS"/>
</dbReference>
<evidence type="ECO:0000256" key="6">
    <source>
        <dbReference type="ARBA" id="ARBA00022884"/>
    </source>
</evidence>
<dbReference type="PANTHER" id="PTHR47959">
    <property type="entry name" value="ATP-DEPENDENT RNA HELICASE RHLE-RELATED"/>
    <property type="match status" value="1"/>
</dbReference>
<reference evidence="14 15" key="1">
    <citation type="submission" date="2021-02" db="EMBL/GenBank/DDBJ databases">
        <title>Complete genome of Desulfoluna sp. strain ASN36.</title>
        <authorList>
            <person name="Takahashi A."/>
            <person name="Kojima H."/>
            <person name="Fukui M."/>
        </authorList>
    </citation>
    <scope>NUCLEOTIDE SEQUENCE [LARGE SCALE GENOMIC DNA]</scope>
    <source>
        <strain evidence="14 15">ASN36</strain>
    </source>
</reference>
<keyword evidence="5 9" id="KW-0067">ATP-binding</keyword>
<dbReference type="SUPFAM" id="SSF52540">
    <property type="entry name" value="P-loop containing nucleoside triphosphate hydrolases"/>
    <property type="match status" value="1"/>
</dbReference>
<evidence type="ECO:0000313" key="15">
    <source>
        <dbReference type="Proteomes" id="UP001320148"/>
    </source>
</evidence>
<organism evidence="14 15">
    <name type="scientific">Desulfoluna limicola</name>
    <dbReference type="NCBI Taxonomy" id="2810562"/>
    <lineage>
        <taxon>Bacteria</taxon>
        <taxon>Pseudomonadati</taxon>
        <taxon>Thermodesulfobacteriota</taxon>
        <taxon>Desulfobacteria</taxon>
        <taxon>Desulfobacterales</taxon>
        <taxon>Desulfolunaceae</taxon>
        <taxon>Desulfoluna</taxon>
    </lineage>
</organism>
<evidence type="ECO:0000256" key="10">
    <source>
        <dbReference type="SAM" id="MobiDB-lite"/>
    </source>
</evidence>